<proteinExistence type="predicted"/>
<gene>
    <name evidence="3" type="ORF">UFOPK3543_02004</name>
</gene>
<dbReference type="SUPFAM" id="SSF51679">
    <property type="entry name" value="Bacterial luciferase-like"/>
    <property type="match status" value="1"/>
</dbReference>
<dbReference type="AlphaFoldDB" id="A0A6J7HIG3"/>
<dbReference type="EMBL" id="CAFBMH010000084">
    <property type="protein sequence ID" value="CAB4919624.1"/>
    <property type="molecule type" value="Genomic_DNA"/>
</dbReference>
<name>A0A6J7HIG3_9ZZZZ</name>
<evidence type="ECO:0000256" key="1">
    <source>
        <dbReference type="ARBA" id="ARBA00023002"/>
    </source>
</evidence>
<sequence>MNVALEFGTTNFCPVFQGAAVAQANEALGYDLQLFGENHNMAADIFGELRDAARATSRIKLLAGPVNFVTRDPGVVASAIAPIQLLSAGRAICGIARGDSAVALAGRRPQRHDDLARDIGLVRHYLNRETVQFAARESRLEWIGDLPYSPVPIEMVCSGPRAIALAAVAADRIGLSVGASPERIRWALGIIDAALASVGRTRSDVRIGAYVPVAITDTREAGRAEIRYRVAGWAHMSSFPGNDLDAQPEIMRRVTEQLREGYDYRFHRADVPADNPNTRQVDEAFGDWFGIGGHPTYVAERLHELVELGVHTFVTSLVGREHERFASEVMPLVRAAVASR</sequence>
<accession>A0A6J7HIG3</accession>
<dbReference type="InterPro" id="IPR011251">
    <property type="entry name" value="Luciferase-like_dom"/>
</dbReference>
<feature type="domain" description="Luciferase-like" evidence="2">
    <location>
        <begin position="20"/>
        <end position="311"/>
    </location>
</feature>
<protein>
    <submittedName>
        <fullName evidence="3">Unannotated protein</fullName>
    </submittedName>
</protein>
<reference evidence="3" key="1">
    <citation type="submission" date="2020-05" db="EMBL/GenBank/DDBJ databases">
        <authorList>
            <person name="Chiriac C."/>
            <person name="Salcher M."/>
            <person name="Ghai R."/>
            <person name="Kavagutti S V."/>
        </authorList>
    </citation>
    <scope>NUCLEOTIDE SEQUENCE</scope>
</reference>
<dbReference type="Pfam" id="PF00296">
    <property type="entry name" value="Bac_luciferase"/>
    <property type="match status" value="1"/>
</dbReference>
<organism evidence="3">
    <name type="scientific">freshwater metagenome</name>
    <dbReference type="NCBI Taxonomy" id="449393"/>
    <lineage>
        <taxon>unclassified sequences</taxon>
        <taxon>metagenomes</taxon>
        <taxon>ecological metagenomes</taxon>
    </lineage>
</organism>
<dbReference type="InterPro" id="IPR036661">
    <property type="entry name" value="Luciferase-like_sf"/>
</dbReference>
<evidence type="ECO:0000259" key="2">
    <source>
        <dbReference type="Pfam" id="PF00296"/>
    </source>
</evidence>
<evidence type="ECO:0000313" key="3">
    <source>
        <dbReference type="EMBL" id="CAB4919624.1"/>
    </source>
</evidence>
<dbReference type="Gene3D" id="3.20.20.30">
    <property type="entry name" value="Luciferase-like domain"/>
    <property type="match status" value="1"/>
</dbReference>
<dbReference type="InterPro" id="IPR050564">
    <property type="entry name" value="F420-G6PD/mer"/>
</dbReference>
<keyword evidence="1" id="KW-0560">Oxidoreductase</keyword>
<dbReference type="PANTHER" id="PTHR43244">
    <property type="match status" value="1"/>
</dbReference>
<dbReference type="GO" id="GO:0016705">
    <property type="term" value="F:oxidoreductase activity, acting on paired donors, with incorporation or reduction of molecular oxygen"/>
    <property type="evidence" value="ECO:0007669"/>
    <property type="project" value="InterPro"/>
</dbReference>
<dbReference type="PANTHER" id="PTHR43244:SF1">
    <property type="entry name" value="5,10-METHYLENETETRAHYDROMETHANOPTERIN REDUCTASE"/>
    <property type="match status" value="1"/>
</dbReference>